<evidence type="ECO:0000256" key="6">
    <source>
        <dbReference type="ARBA" id="ARBA00022490"/>
    </source>
</evidence>
<reference evidence="15" key="1">
    <citation type="journal article" date="2023" name="Front. Mar. Sci.">
        <title>A new Merluccius polli reference genome to investigate the effects of global change in West African waters.</title>
        <authorList>
            <person name="Mateo J.L."/>
            <person name="Blanco-Fernandez C."/>
            <person name="Garcia-Vazquez E."/>
            <person name="Machado-Schiaffino G."/>
        </authorList>
    </citation>
    <scope>NUCLEOTIDE SEQUENCE</scope>
    <source>
        <strain evidence="15">C29</strain>
        <tissue evidence="15">Fin</tissue>
    </source>
</reference>
<proteinExistence type="inferred from homology"/>
<sequence length="757" mass="85078">MYVPVSEFPREIITNFWNSAKISDRTRQKGLQYAFEGYIHDISGRLENDALQIEAKSYRSQAKTETPHLISISASTTPGGETIKEQQCSCTAGAPGYCSHVVGLVYALDLAITKARDAEPCTSSCTSLPQQWHKPRGNKIRAVPISTVVVAKATENRRRRPIDCRTSVTDEKLSLLKRQTGTPISYLVNRPPIELTVGEEKYSLGSGLSHQEGAALLRGELLLRPERVIIDALAFPEHFLFERYRFTSQSIIYIHNLIRPYISNITNRSRALTSQQIVCVALRFFANGSFLYNVGDAEHLSKATVCRVVRKVCLALKRLLPMFIVFPGHKPVRAIKEEFHRIAGFPSVIGCIDGTHIPITAPSHNEADYVNRKSIHSINVQQNVKDCIIVPTSVILCTVKIICDAAHIISNVEAKWPGSVHDARIYRESNLSNRLQRGEFDGLLLGDRGYPCQPRLLTPYPDPEPGPQQNFNRAHCRTRARVEMTIGLLKARFQCLRHLRVTPERACDIIVACVVLHNIATIRGEQHPALQIDDADEDPIHLPAIQDGRALPLIDPPGPLSADQPYNFPDFPLPAQPSNYCLVLSEIDMCSFQKIAITPSQSVALERETRQQDTNKTWHLARAPRLTSSVFKAICSRRADFDALAVRFKDTSMNPHAPHLGTSPDRRVKDGTSFGLLEIKCPSKSRCQECPYLQTQSDGSYRLKEIHAYYYQIIGQLGLTGMPWCDFFVMCAEDYLLQRIHFDVEKWCEMKDKLSGD</sequence>
<evidence type="ECO:0000256" key="10">
    <source>
        <dbReference type="ARBA" id="ARBA00023242"/>
    </source>
</evidence>
<keyword evidence="6" id="KW-0963">Cytoplasm</keyword>
<name>A0AA47N3Y8_MERPO</name>
<dbReference type="GO" id="GO:0005737">
    <property type="term" value="C:cytoplasm"/>
    <property type="evidence" value="ECO:0007669"/>
    <property type="project" value="UniProtKB-SubCell"/>
</dbReference>
<dbReference type="InterPro" id="IPR027806">
    <property type="entry name" value="HARBI1_dom"/>
</dbReference>
<evidence type="ECO:0000256" key="5">
    <source>
        <dbReference type="ARBA" id="ARBA00015519"/>
    </source>
</evidence>
<dbReference type="GO" id="GO:0004518">
    <property type="term" value="F:nuclease activity"/>
    <property type="evidence" value="ECO:0007669"/>
    <property type="project" value="UniProtKB-KW"/>
</dbReference>
<dbReference type="Pfam" id="PF13359">
    <property type="entry name" value="DDE_Tnp_4"/>
    <property type="match status" value="1"/>
</dbReference>
<dbReference type="AlphaFoldDB" id="A0AA47N3Y8"/>
<dbReference type="SUPFAM" id="SSF52980">
    <property type="entry name" value="Restriction endonuclease-like"/>
    <property type="match status" value="1"/>
</dbReference>
<dbReference type="Proteomes" id="UP001174136">
    <property type="component" value="Unassembled WGS sequence"/>
</dbReference>
<keyword evidence="16" id="KW-1185">Reference proteome</keyword>
<accession>A0AA47N3Y8</accession>
<evidence type="ECO:0000256" key="8">
    <source>
        <dbReference type="ARBA" id="ARBA00022723"/>
    </source>
</evidence>
<dbReference type="InterPro" id="IPR045249">
    <property type="entry name" value="HARBI1-like"/>
</dbReference>
<evidence type="ECO:0000256" key="9">
    <source>
        <dbReference type="ARBA" id="ARBA00022801"/>
    </source>
</evidence>
<evidence type="ECO:0000256" key="13">
    <source>
        <dbReference type="PROSITE-ProRule" id="PRU00325"/>
    </source>
</evidence>
<organism evidence="15 16">
    <name type="scientific">Merluccius polli</name>
    <name type="common">Benguela hake</name>
    <name type="synonym">Merluccius cadenati</name>
    <dbReference type="NCBI Taxonomy" id="89951"/>
    <lineage>
        <taxon>Eukaryota</taxon>
        <taxon>Metazoa</taxon>
        <taxon>Chordata</taxon>
        <taxon>Craniata</taxon>
        <taxon>Vertebrata</taxon>
        <taxon>Euteleostomi</taxon>
        <taxon>Actinopterygii</taxon>
        <taxon>Neopterygii</taxon>
        <taxon>Teleostei</taxon>
        <taxon>Neoteleostei</taxon>
        <taxon>Acanthomorphata</taxon>
        <taxon>Zeiogadaria</taxon>
        <taxon>Gadariae</taxon>
        <taxon>Gadiformes</taxon>
        <taxon>Gadoidei</taxon>
        <taxon>Merlucciidae</taxon>
        <taxon>Merluccius</taxon>
    </lineage>
</organism>
<dbReference type="InterPro" id="IPR011335">
    <property type="entry name" value="Restrct_endonuc-II-like"/>
</dbReference>
<dbReference type="EMBL" id="JAOPHQ010001148">
    <property type="protein sequence ID" value="KAK0151973.1"/>
    <property type="molecule type" value="Genomic_DNA"/>
</dbReference>
<evidence type="ECO:0000313" key="16">
    <source>
        <dbReference type="Proteomes" id="UP001174136"/>
    </source>
</evidence>
<dbReference type="PANTHER" id="PTHR22930:SF267">
    <property type="entry name" value="NUCLEASE HARBI1-RELATED"/>
    <property type="match status" value="1"/>
</dbReference>
<dbReference type="Gene3D" id="3.90.320.10">
    <property type="match status" value="1"/>
</dbReference>
<evidence type="ECO:0000256" key="12">
    <source>
        <dbReference type="ARBA" id="ARBA00045850"/>
    </source>
</evidence>
<dbReference type="Pfam" id="PF09588">
    <property type="entry name" value="YqaJ"/>
    <property type="match status" value="1"/>
</dbReference>
<evidence type="ECO:0000256" key="4">
    <source>
        <dbReference type="ARBA" id="ARBA00006958"/>
    </source>
</evidence>
<comment type="caution">
    <text evidence="15">The sequence shown here is derived from an EMBL/GenBank/DDBJ whole genome shotgun (WGS) entry which is preliminary data.</text>
</comment>
<comment type="function">
    <text evidence="12">Transposase-derived protein that may have nuclease activity. Does not have transposase activity.</text>
</comment>
<dbReference type="InterPro" id="IPR019080">
    <property type="entry name" value="YqaJ_viral_recombinase"/>
</dbReference>
<dbReference type="PROSITE" id="PS50966">
    <property type="entry name" value="ZF_SWIM"/>
    <property type="match status" value="1"/>
</dbReference>
<dbReference type="InterPro" id="IPR011604">
    <property type="entry name" value="PDDEXK-like_dom_sf"/>
</dbReference>
<keyword evidence="10" id="KW-0539">Nucleus</keyword>
<comment type="similarity">
    <text evidence="4">Belongs to the HARBI1 family.</text>
</comment>
<dbReference type="InterPro" id="IPR026103">
    <property type="entry name" value="HARBI1_animal"/>
</dbReference>
<evidence type="ECO:0000256" key="1">
    <source>
        <dbReference type="ARBA" id="ARBA00001968"/>
    </source>
</evidence>
<dbReference type="PRINTS" id="PR02086">
    <property type="entry name" value="PUTNUCHARBI1"/>
</dbReference>
<comment type="subcellular location">
    <subcellularLocation>
        <location evidence="3">Cytoplasm</location>
    </subcellularLocation>
    <subcellularLocation>
        <location evidence="2">Nucleus</location>
    </subcellularLocation>
</comment>
<keyword evidence="7" id="KW-0540">Nuclease</keyword>
<feature type="domain" description="SWIM-type" evidence="14">
    <location>
        <begin position="70"/>
        <end position="109"/>
    </location>
</feature>
<dbReference type="GO" id="GO:0005634">
    <property type="term" value="C:nucleus"/>
    <property type="evidence" value="ECO:0007669"/>
    <property type="project" value="UniProtKB-SubCell"/>
</dbReference>
<dbReference type="GO" id="GO:0006281">
    <property type="term" value="P:DNA repair"/>
    <property type="evidence" value="ECO:0007669"/>
    <property type="project" value="UniProtKB-ARBA"/>
</dbReference>
<dbReference type="InterPro" id="IPR007527">
    <property type="entry name" value="Znf_SWIM"/>
</dbReference>
<evidence type="ECO:0000313" key="15">
    <source>
        <dbReference type="EMBL" id="KAK0151973.1"/>
    </source>
</evidence>
<gene>
    <name evidence="15" type="primary">harbi1_184</name>
    <name evidence="15" type="ORF">N1851_006672</name>
</gene>
<evidence type="ECO:0000256" key="11">
    <source>
        <dbReference type="ARBA" id="ARBA00030126"/>
    </source>
</evidence>
<evidence type="ECO:0000256" key="7">
    <source>
        <dbReference type="ARBA" id="ARBA00022722"/>
    </source>
</evidence>
<keyword evidence="13" id="KW-0862">Zinc</keyword>
<dbReference type="PANTHER" id="PTHR22930">
    <property type="match status" value="1"/>
</dbReference>
<keyword evidence="9" id="KW-0378">Hydrolase</keyword>
<dbReference type="GO" id="GO:0016787">
    <property type="term" value="F:hydrolase activity"/>
    <property type="evidence" value="ECO:0007669"/>
    <property type="project" value="UniProtKB-KW"/>
</dbReference>
<dbReference type="CDD" id="cd22343">
    <property type="entry name" value="PDDEXK_lambda_exonuclease-like"/>
    <property type="match status" value="1"/>
</dbReference>
<evidence type="ECO:0000256" key="3">
    <source>
        <dbReference type="ARBA" id="ARBA00004496"/>
    </source>
</evidence>
<evidence type="ECO:0000256" key="2">
    <source>
        <dbReference type="ARBA" id="ARBA00004123"/>
    </source>
</evidence>
<keyword evidence="13" id="KW-0863">Zinc-finger</keyword>
<evidence type="ECO:0000259" key="14">
    <source>
        <dbReference type="PROSITE" id="PS50966"/>
    </source>
</evidence>
<protein>
    <recommendedName>
        <fullName evidence="5">Putative nuclease HARBI1</fullName>
    </recommendedName>
    <alternativeName>
        <fullName evidence="11">Harbinger transposase-derived nuclease</fullName>
    </alternativeName>
</protein>
<dbReference type="GO" id="GO:0008270">
    <property type="term" value="F:zinc ion binding"/>
    <property type="evidence" value="ECO:0007669"/>
    <property type="project" value="UniProtKB-KW"/>
</dbReference>
<comment type="cofactor">
    <cofactor evidence="1">
        <name>a divalent metal cation</name>
        <dbReference type="ChEBI" id="CHEBI:60240"/>
    </cofactor>
</comment>
<keyword evidence="8" id="KW-0479">Metal-binding</keyword>